<organism evidence="5 6">
    <name type="scientific">Stachybotrys elegans</name>
    <dbReference type="NCBI Taxonomy" id="80388"/>
    <lineage>
        <taxon>Eukaryota</taxon>
        <taxon>Fungi</taxon>
        <taxon>Dikarya</taxon>
        <taxon>Ascomycota</taxon>
        <taxon>Pezizomycotina</taxon>
        <taxon>Sordariomycetes</taxon>
        <taxon>Hypocreomycetidae</taxon>
        <taxon>Hypocreales</taxon>
        <taxon>Stachybotryaceae</taxon>
        <taxon>Stachybotrys</taxon>
    </lineage>
</organism>
<keyword evidence="6" id="KW-1185">Reference proteome</keyword>
<sequence length="606" mass="65405">MLLAWCLAGLSKAQHDPLEDFCRRWGHQSAVVDGKLYIDGGMVNYKPFTSRSQNLSNTFFAYSDIDTVSSEGMPPMYANLSKNATIPSVSGGILWEDSVNKRLYLYGGETYQTPPSEFELFSYDILHNDWVSFGSPAGSEAIYSVSYGAGVSLPDRGEAYYYGGWLSNASVPDWSGPPVATSRLIKYEMDTNSWSNITGPDDVGRAEGTMVFLPIGDAGMLVYFGGTKDLYGNGTLTPQPLDEIFLYDVANTKWYTQKTSGRTPEIRRRFCGGATWAQDRSSYNTYIYGGAGFPPHTTGYDDIYILSIPSFQWIRGPYPVGSNVTGPYPKSMMSCNVVHRAQMLVIGGTYSNDTTFSCDADAVWGEHNMDLGEQNEDKAMWALYKPNLTSYVVPTDIVRAVGGDEKGGATKTAPVSGFDEPDLAVLMTRQASAATRTPTRSVSTSTATPTASSSSGLSTGAIVGIAVGCSVAGILLLVGAICLCLRRRKRARQQPPTAPSANYGMAMAAPAPVPLPFPQPQPQQTASFGGYSQQGWNHTHVSSPVETAGSPGFQQPKWGSVPSELADGRHNSITPVAELYTTPSHTDEGGYPFPRPIDQGLGPTRE</sequence>
<keyword evidence="2" id="KW-0408">Iron</keyword>
<feature type="region of interest" description="Disordered" evidence="3">
    <location>
        <begin position="581"/>
        <end position="606"/>
    </location>
</feature>
<evidence type="ECO:0000313" key="6">
    <source>
        <dbReference type="Proteomes" id="UP000813444"/>
    </source>
</evidence>
<comment type="caution">
    <text evidence="5">The sequence shown here is derived from an EMBL/GenBank/DDBJ whole genome shotgun (WGS) entry which is preliminary data.</text>
</comment>
<dbReference type="GO" id="GO:0019760">
    <property type="term" value="P:glucosinolate metabolic process"/>
    <property type="evidence" value="ECO:0007669"/>
    <property type="project" value="UniProtKB-ARBA"/>
</dbReference>
<gene>
    <name evidence="5" type="ORF">B0I35DRAFT_480501</name>
</gene>
<dbReference type="EMBL" id="JAGPNK010000009">
    <property type="protein sequence ID" value="KAH7313854.1"/>
    <property type="molecule type" value="Genomic_DNA"/>
</dbReference>
<name>A0A8K0SP81_9HYPO</name>
<dbReference type="CDD" id="cd21699">
    <property type="entry name" value="JMTM_APP_like"/>
    <property type="match status" value="1"/>
</dbReference>
<feature type="compositionally biased region" description="Polar residues" evidence="3">
    <location>
        <begin position="525"/>
        <end position="545"/>
    </location>
</feature>
<dbReference type="PANTHER" id="PTHR47435:SF4">
    <property type="entry name" value="KELCH REPEAT PROTEIN (AFU_ORTHOLOGUE AFUA_5G12780)"/>
    <property type="match status" value="1"/>
</dbReference>
<evidence type="ECO:0000256" key="1">
    <source>
        <dbReference type="ARBA" id="ARBA00022737"/>
    </source>
</evidence>
<feature type="transmembrane region" description="Helical" evidence="4">
    <location>
        <begin position="461"/>
        <end position="485"/>
    </location>
</feature>
<keyword evidence="4" id="KW-1133">Transmembrane helix</keyword>
<reference evidence="5" key="1">
    <citation type="journal article" date="2021" name="Nat. Commun.">
        <title>Genetic determinants of endophytism in the Arabidopsis root mycobiome.</title>
        <authorList>
            <person name="Mesny F."/>
            <person name="Miyauchi S."/>
            <person name="Thiergart T."/>
            <person name="Pickel B."/>
            <person name="Atanasova L."/>
            <person name="Karlsson M."/>
            <person name="Huettel B."/>
            <person name="Barry K.W."/>
            <person name="Haridas S."/>
            <person name="Chen C."/>
            <person name="Bauer D."/>
            <person name="Andreopoulos W."/>
            <person name="Pangilinan J."/>
            <person name="LaButti K."/>
            <person name="Riley R."/>
            <person name="Lipzen A."/>
            <person name="Clum A."/>
            <person name="Drula E."/>
            <person name="Henrissat B."/>
            <person name="Kohler A."/>
            <person name="Grigoriev I.V."/>
            <person name="Martin F.M."/>
            <person name="Hacquard S."/>
        </authorList>
    </citation>
    <scope>NUCLEOTIDE SEQUENCE</scope>
    <source>
        <strain evidence="5">MPI-CAGE-CH-0235</strain>
    </source>
</reference>
<dbReference type="AlphaFoldDB" id="A0A8K0SP81"/>
<dbReference type="SUPFAM" id="SSF117281">
    <property type="entry name" value="Kelch motif"/>
    <property type="match status" value="1"/>
</dbReference>
<dbReference type="PANTHER" id="PTHR47435">
    <property type="entry name" value="KELCH REPEAT PROTEIN (AFU_ORTHOLOGUE AFUA_5G12780)"/>
    <property type="match status" value="1"/>
</dbReference>
<evidence type="ECO:0000256" key="2">
    <source>
        <dbReference type="ARBA" id="ARBA00023004"/>
    </source>
</evidence>
<keyword evidence="4" id="KW-0812">Transmembrane</keyword>
<dbReference type="Pfam" id="PF24681">
    <property type="entry name" value="Kelch_KLHDC2_KLHL20_DRC7"/>
    <property type="match status" value="1"/>
</dbReference>
<protein>
    <recommendedName>
        <fullName evidence="7">Kelch repeat-containing protein</fullName>
    </recommendedName>
</protein>
<feature type="region of interest" description="Disordered" evidence="3">
    <location>
        <begin position="516"/>
        <end position="555"/>
    </location>
</feature>
<dbReference type="Proteomes" id="UP000813444">
    <property type="component" value="Unassembled WGS sequence"/>
</dbReference>
<keyword evidence="1" id="KW-0677">Repeat</keyword>
<dbReference type="InterPro" id="IPR015915">
    <property type="entry name" value="Kelch-typ_b-propeller"/>
</dbReference>
<evidence type="ECO:0000256" key="3">
    <source>
        <dbReference type="SAM" id="MobiDB-lite"/>
    </source>
</evidence>
<evidence type="ECO:0000313" key="5">
    <source>
        <dbReference type="EMBL" id="KAH7313854.1"/>
    </source>
</evidence>
<evidence type="ECO:0008006" key="7">
    <source>
        <dbReference type="Google" id="ProtNLM"/>
    </source>
</evidence>
<evidence type="ECO:0000256" key="4">
    <source>
        <dbReference type="SAM" id="Phobius"/>
    </source>
</evidence>
<dbReference type="Gene3D" id="2.120.10.80">
    <property type="entry name" value="Kelch-type beta propeller"/>
    <property type="match status" value="2"/>
</dbReference>
<feature type="region of interest" description="Disordered" evidence="3">
    <location>
        <begin position="431"/>
        <end position="456"/>
    </location>
</feature>
<accession>A0A8K0SP81</accession>
<dbReference type="OrthoDB" id="540004at2759"/>
<keyword evidence="4" id="KW-0472">Membrane</keyword>
<proteinExistence type="predicted"/>